<dbReference type="GO" id="GO:0016787">
    <property type="term" value="F:hydrolase activity"/>
    <property type="evidence" value="ECO:0007669"/>
    <property type="project" value="UniProtKB-KW"/>
</dbReference>
<feature type="domain" description="Histone deacetylase" evidence="6">
    <location>
        <begin position="29"/>
        <end position="334"/>
    </location>
</feature>
<dbReference type="AlphaFoldDB" id="A0A443IP94"/>
<dbReference type="InterPro" id="IPR023801">
    <property type="entry name" value="His_deacetylse_dom"/>
</dbReference>
<dbReference type="Proteomes" id="UP000285710">
    <property type="component" value="Unassembled WGS sequence"/>
</dbReference>
<evidence type="ECO:0000259" key="6">
    <source>
        <dbReference type="Pfam" id="PF00850"/>
    </source>
</evidence>
<dbReference type="InterPro" id="IPR000286">
    <property type="entry name" value="HDACs"/>
</dbReference>
<comment type="similarity">
    <text evidence="2">Belongs to the histone deacetylase family.</text>
</comment>
<evidence type="ECO:0000313" key="7">
    <source>
        <dbReference type="EMBL" id="RWR07473.1"/>
    </source>
</evidence>
<organism evidence="7 8">
    <name type="scientific">Paenirhodobacter populi</name>
    <dbReference type="NCBI Taxonomy" id="2306993"/>
    <lineage>
        <taxon>Bacteria</taxon>
        <taxon>Pseudomonadati</taxon>
        <taxon>Pseudomonadota</taxon>
        <taxon>Alphaproteobacteria</taxon>
        <taxon>Rhodobacterales</taxon>
        <taxon>Rhodobacter group</taxon>
        <taxon>Paenirhodobacter</taxon>
    </lineage>
</organism>
<dbReference type="EMBL" id="SAUW01000022">
    <property type="protein sequence ID" value="RWR07473.1"/>
    <property type="molecule type" value="Genomic_DNA"/>
</dbReference>
<dbReference type="SUPFAM" id="SSF52768">
    <property type="entry name" value="Arginase/deacetylase"/>
    <property type="match status" value="1"/>
</dbReference>
<keyword evidence="4" id="KW-0378">Hydrolase</keyword>
<evidence type="ECO:0000256" key="2">
    <source>
        <dbReference type="ARBA" id="ARBA00005947"/>
    </source>
</evidence>
<evidence type="ECO:0000313" key="8">
    <source>
        <dbReference type="Proteomes" id="UP000285710"/>
    </source>
</evidence>
<dbReference type="PRINTS" id="PR01270">
    <property type="entry name" value="HDASUPER"/>
</dbReference>
<dbReference type="GO" id="GO:0046872">
    <property type="term" value="F:metal ion binding"/>
    <property type="evidence" value="ECO:0007669"/>
    <property type="project" value="UniProtKB-KW"/>
</dbReference>
<gene>
    <name evidence="7" type="ORF">D2T33_17065</name>
</gene>
<comment type="cofactor">
    <cofactor evidence="1">
        <name>Zn(2+)</name>
        <dbReference type="ChEBI" id="CHEBI:29105"/>
    </cofactor>
</comment>
<dbReference type="InterPro" id="IPR023696">
    <property type="entry name" value="Ureohydrolase_dom_sf"/>
</dbReference>
<dbReference type="GO" id="GO:0040029">
    <property type="term" value="P:epigenetic regulation of gene expression"/>
    <property type="evidence" value="ECO:0007669"/>
    <property type="project" value="TreeGrafter"/>
</dbReference>
<protein>
    <submittedName>
        <fullName evidence="7">Histone deacetylase family protein</fullName>
    </submittedName>
</protein>
<name>A0A443IP94_9RHOB</name>
<reference evidence="7 8" key="1">
    <citation type="submission" date="2019-01" db="EMBL/GenBank/DDBJ databases">
        <title>Sinorhodobacter populi sp. nov. isolated from the symptomatic bark tissue of Populus euramericana canker.</title>
        <authorList>
            <person name="Xu G."/>
        </authorList>
    </citation>
    <scope>NUCLEOTIDE SEQUENCE [LARGE SCALE GENOMIC DNA]</scope>
    <source>
        <strain evidence="7 8">2D-5</strain>
    </source>
</reference>
<dbReference type="Pfam" id="PF00850">
    <property type="entry name" value="Hist_deacetyl"/>
    <property type="match status" value="1"/>
</dbReference>
<dbReference type="CDD" id="cd10001">
    <property type="entry name" value="HDAC_classII_APAH"/>
    <property type="match status" value="1"/>
</dbReference>
<evidence type="ECO:0000256" key="5">
    <source>
        <dbReference type="ARBA" id="ARBA00022833"/>
    </source>
</evidence>
<dbReference type="Gene3D" id="3.40.800.20">
    <property type="entry name" value="Histone deacetylase domain"/>
    <property type="match status" value="1"/>
</dbReference>
<dbReference type="PANTHER" id="PTHR10625:SF17">
    <property type="entry name" value="HISTONE DEACETYLASE 8"/>
    <property type="match status" value="1"/>
</dbReference>
<sequence length="340" mass="37034">MKVIFDEKQRLHDPRFRLQDGKVILNTDRPERVAELLKGAKNAGLELTDSVDHGMAPLAALHTPRYLAFLRTIYDRRKETVPDLEEVVPSRISPDRKVHYSYETEAQIGYHNADTSCPISAHSWNAIYWSAQTALTGADAILAGETRCYALSRPSGHHAYPEVAGGFCFLNNSGIAAEYLRAHGHRPAILDIDVHHGNGTQGIFYARDDVFTISLHVDPAGFYPYYAGGAQETGEGRGFGYNLNLPLARGTDTEGYLKALDRALEQISAYGATVVVVAQGLDAHEDDPFQGLKVTTEGFARIGRAIGSLGLPVLSVQEGGYMQPCLHANLTSLLGGLQSA</sequence>
<evidence type="ECO:0000256" key="4">
    <source>
        <dbReference type="ARBA" id="ARBA00022801"/>
    </source>
</evidence>
<dbReference type="RefSeq" id="WP_128270586.1">
    <property type="nucleotide sequence ID" value="NZ_SAUW01000022.1"/>
</dbReference>
<proteinExistence type="inferred from homology"/>
<dbReference type="InterPro" id="IPR037138">
    <property type="entry name" value="His_deacetylse_dom_sf"/>
</dbReference>
<comment type="caution">
    <text evidence="7">The sequence shown here is derived from an EMBL/GenBank/DDBJ whole genome shotgun (WGS) entry which is preliminary data.</text>
</comment>
<keyword evidence="8" id="KW-1185">Reference proteome</keyword>
<accession>A0A443IP94</accession>
<reference evidence="7 8" key="2">
    <citation type="submission" date="2019-01" db="EMBL/GenBank/DDBJ databases">
        <authorList>
            <person name="Li Y."/>
        </authorList>
    </citation>
    <scope>NUCLEOTIDE SEQUENCE [LARGE SCALE GENOMIC DNA]</scope>
    <source>
        <strain evidence="7 8">2D-5</strain>
    </source>
</reference>
<evidence type="ECO:0000256" key="3">
    <source>
        <dbReference type="ARBA" id="ARBA00022723"/>
    </source>
</evidence>
<dbReference type="GO" id="GO:0004407">
    <property type="term" value="F:histone deacetylase activity"/>
    <property type="evidence" value="ECO:0007669"/>
    <property type="project" value="TreeGrafter"/>
</dbReference>
<keyword evidence="3" id="KW-0479">Metal-binding</keyword>
<keyword evidence="5" id="KW-0862">Zinc</keyword>
<evidence type="ECO:0000256" key="1">
    <source>
        <dbReference type="ARBA" id="ARBA00001947"/>
    </source>
</evidence>
<dbReference type="PANTHER" id="PTHR10625">
    <property type="entry name" value="HISTONE DEACETYLASE HDAC1-RELATED"/>
    <property type="match status" value="1"/>
</dbReference>